<evidence type="ECO:0000313" key="2">
    <source>
        <dbReference type="EMBL" id="QVI62562.1"/>
    </source>
</evidence>
<evidence type="ECO:0000256" key="1">
    <source>
        <dbReference type="SAM" id="Phobius"/>
    </source>
</evidence>
<keyword evidence="1" id="KW-1133">Transmembrane helix</keyword>
<sequence length="160" mass="15799">MAARTVIALAGSVLVAGYAVLLGVDALVLDPRAAAPWLTPAELEHALAGSDWRSARTLVLVAVALGVLLPAVGVVLVARLRPPARAVAAAYLVLLALGGPVGFVVTFSTGMTVADELGVSGGVHSSTGVALRVVAGVASCAAVAAVVLAARRPAPARAAR</sequence>
<dbReference type="Proteomes" id="UP000677804">
    <property type="component" value="Chromosome"/>
</dbReference>
<keyword evidence="1" id="KW-0472">Membrane</keyword>
<accession>A0ABX8D9V9</accession>
<feature type="transmembrane region" description="Helical" evidence="1">
    <location>
        <begin position="7"/>
        <end position="29"/>
    </location>
</feature>
<gene>
    <name evidence="2" type="ORF">KG103_00985</name>
</gene>
<dbReference type="EMBL" id="CP074405">
    <property type="protein sequence ID" value="QVI62562.1"/>
    <property type="molecule type" value="Genomic_DNA"/>
</dbReference>
<reference evidence="2 3" key="1">
    <citation type="submission" date="2021-05" db="EMBL/GenBank/DDBJ databases">
        <title>Novel species in genus Cellulomonas.</title>
        <authorList>
            <person name="Zhang G."/>
        </authorList>
    </citation>
    <scope>NUCLEOTIDE SEQUENCE [LARGE SCALE GENOMIC DNA]</scope>
    <source>
        <strain evidence="3">zg-ZUI222</strain>
    </source>
</reference>
<feature type="transmembrane region" description="Helical" evidence="1">
    <location>
        <begin position="129"/>
        <end position="150"/>
    </location>
</feature>
<dbReference type="RefSeq" id="WP_207340223.1">
    <property type="nucleotide sequence ID" value="NZ_CP074405.1"/>
</dbReference>
<keyword evidence="1" id="KW-0812">Transmembrane</keyword>
<name>A0ABX8D9V9_9CELL</name>
<feature type="transmembrane region" description="Helical" evidence="1">
    <location>
        <begin position="57"/>
        <end position="77"/>
    </location>
</feature>
<feature type="transmembrane region" description="Helical" evidence="1">
    <location>
        <begin position="89"/>
        <end position="109"/>
    </location>
</feature>
<organism evidence="2 3">
    <name type="scientific">Cellulomonas wangleii</name>
    <dbReference type="NCBI Taxonomy" id="2816956"/>
    <lineage>
        <taxon>Bacteria</taxon>
        <taxon>Bacillati</taxon>
        <taxon>Actinomycetota</taxon>
        <taxon>Actinomycetes</taxon>
        <taxon>Micrococcales</taxon>
        <taxon>Cellulomonadaceae</taxon>
        <taxon>Cellulomonas</taxon>
    </lineage>
</organism>
<evidence type="ECO:0000313" key="3">
    <source>
        <dbReference type="Proteomes" id="UP000677804"/>
    </source>
</evidence>
<proteinExistence type="predicted"/>
<keyword evidence="3" id="KW-1185">Reference proteome</keyword>
<protein>
    <submittedName>
        <fullName evidence="2">Uncharacterized protein</fullName>
    </submittedName>
</protein>